<dbReference type="AlphaFoldDB" id="A0A1I5R809"/>
<dbReference type="Gene3D" id="1.10.3210.10">
    <property type="entry name" value="Hypothetical protein af1432"/>
    <property type="match status" value="1"/>
</dbReference>
<dbReference type="RefSeq" id="WP_089832820.1">
    <property type="nucleotide sequence ID" value="NZ_BJWI01000025.1"/>
</dbReference>
<evidence type="ECO:0000259" key="1">
    <source>
        <dbReference type="PROSITE" id="PS51832"/>
    </source>
</evidence>
<keyword evidence="5" id="KW-1185">Reference proteome</keyword>
<dbReference type="STRING" id="306540.SAMN05421839_12738"/>
<dbReference type="EMBL" id="FOXC01000027">
    <property type="protein sequence ID" value="SFP54605.1"/>
    <property type="molecule type" value="Genomic_DNA"/>
</dbReference>
<dbReference type="Proteomes" id="UP000321547">
    <property type="component" value="Unassembled WGS sequence"/>
</dbReference>
<dbReference type="Proteomes" id="UP000242243">
    <property type="component" value="Unassembled WGS sequence"/>
</dbReference>
<name>A0A1I5R809_9BACI</name>
<accession>A0A1I5R809</accession>
<feature type="domain" description="HD-GYP" evidence="1">
    <location>
        <begin position="119"/>
        <end position="314"/>
    </location>
</feature>
<evidence type="ECO:0000313" key="3">
    <source>
        <dbReference type="EMBL" id="SFP54605.1"/>
    </source>
</evidence>
<dbReference type="CDD" id="cd00077">
    <property type="entry name" value="HDc"/>
    <property type="match status" value="1"/>
</dbReference>
<sequence>MRVHPKQLVPHCVITEDVYSKGLQPIIQKNTVVTPLIQEVLDRFKIEDVAVEDCLEDGMTYFPLPIEATEEQQEQVVSTPFLEHYRKVVKQYEKMYQLWQSGVPLDIHKVRETIIPLAKRIDQHKHEVLLLFKEVTKDRYLAHHSVATALITSLLAKQSGLDKDWIQVCLAGFLADSGMSKISQRLLKKPQALVPPELDEIKKHPTYSYRYVDNCASLSRQAKLGVLQHHEKLDGSGYPMGVKRDKIHPYAKMIAISDSYHAMMSERYYQKEKPLFDTIIDMHKRINHQFDDQYLYQFFHLLEEALKNQQVTLSTGEKADIVELHLNKDPEAIVRVRGTHDIYTLTQDASQKITAFV</sequence>
<organism evidence="3 4">
    <name type="scientific">Halolactibacillus halophilus</name>
    <dbReference type="NCBI Taxonomy" id="306540"/>
    <lineage>
        <taxon>Bacteria</taxon>
        <taxon>Bacillati</taxon>
        <taxon>Bacillota</taxon>
        <taxon>Bacilli</taxon>
        <taxon>Bacillales</taxon>
        <taxon>Bacillaceae</taxon>
        <taxon>Halolactibacillus</taxon>
    </lineage>
</organism>
<dbReference type="InterPro" id="IPR037522">
    <property type="entry name" value="HD_GYP_dom"/>
</dbReference>
<dbReference type="Pfam" id="PF13487">
    <property type="entry name" value="HD_5"/>
    <property type="match status" value="1"/>
</dbReference>
<evidence type="ECO:0000313" key="2">
    <source>
        <dbReference type="EMBL" id="GEM02126.1"/>
    </source>
</evidence>
<proteinExistence type="predicted"/>
<dbReference type="SMART" id="SM00471">
    <property type="entry name" value="HDc"/>
    <property type="match status" value="1"/>
</dbReference>
<dbReference type="EMBL" id="BJWI01000025">
    <property type="protein sequence ID" value="GEM02126.1"/>
    <property type="molecule type" value="Genomic_DNA"/>
</dbReference>
<reference evidence="3 4" key="1">
    <citation type="submission" date="2016-10" db="EMBL/GenBank/DDBJ databases">
        <authorList>
            <person name="de Groot N.N."/>
        </authorList>
    </citation>
    <scope>NUCLEOTIDE SEQUENCE [LARGE SCALE GENOMIC DNA]</scope>
    <source>
        <strain evidence="3 4">DSM 17073</strain>
    </source>
</reference>
<dbReference type="PROSITE" id="PS51832">
    <property type="entry name" value="HD_GYP"/>
    <property type="match status" value="1"/>
</dbReference>
<dbReference type="SUPFAM" id="SSF109604">
    <property type="entry name" value="HD-domain/PDEase-like"/>
    <property type="match status" value="1"/>
</dbReference>
<evidence type="ECO:0000313" key="5">
    <source>
        <dbReference type="Proteomes" id="UP000321547"/>
    </source>
</evidence>
<dbReference type="PANTHER" id="PTHR43155:SF2">
    <property type="entry name" value="CYCLIC DI-GMP PHOSPHODIESTERASE PA4108"/>
    <property type="match status" value="1"/>
</dbReference>
<dbReference type="OrthoDB" id="9759601at2"/>
<evidence type="ECO:0000313" key="4">
    <source>
        <dbReference type="Proteomes" id="UP000242243"/>
    </source>
</evidence>
<protein>
    <submittedName>
        <fullName evidence="3">HD-GYP domain, c-di-GMP phosphodiesterase class II (Or its inactivated variant)</fullName>
    </submittedName>
</protein>
<gene>
    <name evidence="2" type="ORF">HHA03_16580</name>
    <name evidence="3" type="ORF">SAMN05421839_12738</name>
</gene>
<dbReference type="PANTHER" id="PTHR43155">
    <property type="entry name" value="CYCLIC DI-GMP PHOSPHODIESTERASE PA4108-RELATED"/>
    <property type="match status" value="1"/>
</dbReference>
<reference evidence="2 5" key="2">
    <citation type="submission" date="2019-07" db="EMBL/GenBank/DDBJ databases">
        <title>Whole genome shotgun sequence of Halolactibacillus halophilus NBRC 100868.</title>
        <authorList>
            <person name="Hosoyama A."/>
            <person name="Uohara A."/>
            <person name="Ohji S."/>
            <person name="Ichikawa N."/>
        </authorList>
    </citation>
    <scope>NUCLEOTIDE SEQUENCE [LARGE SCALE GENOMIC DNA]</scope>
    <source>
        <strain evidence="2 5">NBRC 100868</strain>
    </source>
</reference>
<dbReference type="InterPro" id="IPR003607">
    <property type="entry name" value="HD/PDEase_dom"/>
</dbReference>